<proteinExistence type="predicted"/>
<protein>
    <submittedName>
        <fullName evidence="2">Uncharacterized protein</fullName>
    </submittedName>
</protein>
<dbReference type="EMBL" id="JANQDX010000008">
    <property type="protein sequence ID" value="KAL0919969.1"/>
    <property type="molecule type" value="Genomic_DNA"/>
</dbReference>
<evidence type="ECO:0000313" key="3">
    <source>
        <dbReference type="Proteomes" id="UP001552299"/>
    </source>
</evidence>
<feature type="region of interest" description="Disordered" evidence="1">
    <location>
        <begin position="425"/>
        <end position="479"/>
    </location>
</feature>
<dbReference type="Proteomes" id="UP001552299">
    <property type="component" value="Unassembled WGS sequence"/>
</dbReference>
<evidence type="ECO:0000256" key="1">
    <source>
        <dbReference type="SAM" id="MobiDB-lite"/>
    </source>
</evidence>
<reference evidence="2 3" key="1">
    <citation type="journal article" date="2024" name="Plant Biotechnol. J.">
        <title>Dendrobium thyrsiflorum genome and its molecular insights into genes involved in important horticultural traits.</title>
        <authorList>
            <person name="Chen B."/>
            <person name="Wang J.Y."/>
            <person name="Zheng P.J."/>
            <person name="Li K.L."/>
            <person name="Liang Y.M."/>
            <person name="Chen X.F."/>
            <person name="Zhang C."/>
            <person name="Zhao X."/>
            <person name="He X."/>
            <person name="Zhang G.Q."/>
            <person name="Liu Z.J."/>
            <person name="Xu Q."/>
        </authorList>
    </citation>
    <scope>NUCLEOTIDE SEQUENCE [LARGE SCALE GENOMIC DNA]</scope>
    <source>
        <strain evidence="2">GZMU011</strain>
    </source>
</reference>
<comment type="caution">
    <text evidence="2">The sequence shown here is derived from an EMBL/GenBank/DDBJ whole genome shotgun (WGS) entry which is preliminary data.</text>
</comment>
<accession>A0ABD0V421</accession>
<dbReference type="AlphaFoldDB" id="A0ABD0V421"/>
<keyword evidence="3" id="KW-1185">Reference proteome</keyword>
<gene>
    <name evidence="2" type="ORF">M5K25_009063</name>
</gene>
<name>A0ABD0V421_DENTH</name>
<sequence length="479" mass="54769">MKPIRKPKIGTDSYKKNLTTEELTEAVKGNLKIGRLPESRFSWRKLEERALSLRGERVELEREKSLGEGVWRGFYTVAPASSHQSTSKSRFVLREVLKKKTALVSKDQVLCLLQEEEKEVKPESHFSWRKLEERALILRGERVELEREKSLGEGVWRGFYTVAPASSHRSTSKSRFVLREVLKKKTALMSKDQVLCLLQEEEKEVKVLYLTGLSVAPATNPLAKQKAFKPRLKQITVDSTIQNVNKSDVSCRKPNIWAFNISTKVSPLAKRKAPEPKLKSVIIDTANLKRNEAEAHDKTIFIPGRHDAEDSTSGVKLSRKAKRKANARLRASGWTNIPNPIQEPLPQPEANIPICNGFKPLRWVKRNNARGKLKKSFWETSYQPQSPPERKESASSCLHKLLKAMKNRKLMRIWSKLSNEGAIPTSRNPWKKEVSKRPHQGSNWGLPHFFNSKATEPRQCPGFERKPMGKSYDNLYHEG</sequence>
<organism evidence="2 3">
    <name type="scientific">Dendrobium thyrsiflorum</name>
    <name type="common">Pinecone-like raceme dendrobium</name>
    <name type="synonym">Orchid</name>
    <dbReference type="NCBI Taxonomy" id="117978"/>
    <lineage>
        <taxon>Eukaryota</taxon>
        <taxon>Viridiplantae</taxon>
        <taxon>Streptophyta</taxon>
        <taxon>Embryophyta</taxon>
        <taxon>Tracheophyta</taxon>
        <taxon>Spermatophyta</taxon>
        <taxon>Magnoliopsida</taxon>
        <taxon>Liliopsida</taxon>
        <taxon>Asparagales</taxon>
        <taxon>Orchidaceae</taxon>
        <taxon>Epidendroideae</taxon>
        <taxon>Malaxideae</taxon>
        <taxon>Dendrobiinae</taxon>
        <taxon>Dendrobium</taxon>
    </lineage>
</organism>
<evidence type="ECO:0000313" key="2">
    <source>
        <dbReference type="EMBL" id="KAL0919969.1"/>
    </source>
</evidence>